<dbReference type="Proteomes" id="UP000184342">
    <property type="component" value="Unassembled WGS sequence"/>
</dbReference>
<dbReference type="InterPro" id="IPR037522">
    <property type="entry name" value="HD_GYP_dom"/>
</dbReference>
<gene>
    <name evidence="2" type="ORF">SAMN02745691_01699</name>
</gene>
<dbReference type="RefSeq" id="WP_073993993.1">
    <property type="nucleotide sequence ID" value="NZ_FQYT01000017.1"/>
</dbReference>
<evidence type="ECO:0000313" key="2">
    <source>
        <dbReference type="EMBL" id="SHJ30275.1"/>
    </source>
</evidence>
<dbReference type="OrthoDB" id="9804747at2"/>
<dbReference type="CDD" id="cd00077">
    <property type="entry name" value="HDc"/>
    <property type="match status" value="1"/>
</dbReference>
<keyword evidence="3" id="KW-1185">Reference proteome</keyword>
<dbReference type="Gene3D" id="1.10.3210.10">
    <property type="entry name" value="Hypothetical protein af1432"/>
    <property type="match status" value="1"/>
</dbReference>
<dbReference type="PANTHER" id="PTHR43155">
    <property type="entry name" value="CYCLIC DI-GMP PHOSPHODIESTERASE PA4108-RELATED"/>
    <property type="match status" value="1"/>
</dbReference>
<dbReference type="EMBL" id="FQYT01000017">
    <property type="protein sequence ID" value="SHJ30275.1"/>
    <property type="molecule type" value="Genomic_DNA"/>
</dbReference>
<proteinExistence type="predicted"/>
<dbReference type="SMART" id="SM00471">
    <property type="entry name" value="HDc"/>
    <property type="match status" value="1"/>
</dbReference>
<dbReference type="PANTHER" id="PTHR43155:SF2">
    <property type="entry name" value="CYCLIC DI-GMP PHOSPHODIESTERASE PA4108"/>
    <property type="match status" value="1"/>
</dbReference>
<sequence length="353" mass="39397">MRKVPLNKLKPDMYLARPVFYKNMLMLNRGVHNLDKYIRTLRNMGVSSLYVEDGLSEGIEVTELLSEKTIHKCRNILHNIFDNFRKTGNVDSTNLLHSSNIILDELISREDVLVSLDSIGTTDANTLSHSLNVAIYSLILGTQLGLSRERLLLLSESAMLHDIGKTVLDQDILFKPGQLSETEFNYVKSHTVLGYDILKENPVMSAITRNVALYHHERLDGSGYPEGILDDGIHNFARIVAIADIYDALTMDRCYRKAVSASEAVSILLQDAGTKLDTSLVDIFITQLAIYPNGTLVRLSDGRSGIVSSQNSSLPFQPVIRILQEAGETETEPYEVNLAQETDVTILDEMAEL</sequence>
<dbReference type="Pfam" id="PF13487">
    <property type="entry name" value="HD_5"/>
    <property type="match status" value="1"/>
</dbReference>
<organism evidence="2 3">
    <name type="scientific">Parasporobacterium paucivorans DSM 15970</name>
    <dbReference type="NCBI Taxonomy" id="1122934"/>
    <lineage>
        <taxon>Bacteria</taxon>
        <taxon>Bacillati</taxon>
        <taxon>Bacillota</taxon>
        <taxon>Clostridia</taxon>
        <taxon>Lachnospirales</taxon>
        <taxon>Lachnospiraceae</taxon>
        <taxon>Parasporobacterium</taxon>
    </lineage>
</organism>
<name>A0A1M6I7A0_9FIRM</name>
<accession>A0A1M6I7A0</accession>
<dbReference type="InterPro" id="IPR003607">
    <property type="entry name" value="HD/PDEase_dom"/>
</dbReference>
<dbReference type="STRING" id="1122934.SAMN02745691_01699"/>
<dbReference type="AlphaFoldDB" id="A0A1M6I7A0"/>
<dbReference type="InterPro" id="IPR006675">
    <property type="entry name" value="HDIG_dom"/>
</dbReference>
<feature type="domain" description="HD-GYP" evidence="1">
    <location>
        <begin position="104"/>
        <end position="300"/>
    </location>
</feature>
<dbReference type="NCBIfam" id="TIGR00277">
    <property type="entry name" value="HDIG"/>
    <property type="match status" value="1"/>
</dbReference>
<dbReference type="SUPFAM" id="SSF109604">
    <property type="entry name" value="HD-domain/PDEase-like"/>
    <property type="match status" value="1"/>
</dbReference>
<dbReference type="PROSITE" id="PS51832">
    <property type="entry name" value="HD_GYP"/>
    <property type="match status" value="1"/>
</dbReference>
<evidence type="ECO:0000313" key="3">
    <source>
        <dbReference type="Proteomes" id="UP000184342"/>
    </source>
</evidence>
<reference evidence="2 3" key="1">
    <citation type="submission" date="2016-11" db="EMBL/GenBank/DDBJ databases">
        <authorList>
            <person name="Jaros S."/>
            <person name="Januszkiewicz K."/>
            <person name="Wedrychowicz H."/>
        </authorList>
    </citation>
    <scope>NUCLEOTIDE SEQUENCE [LARGE SCALE GENOMIC DNA]</scope>
    <source>
        <strain evidence="2 3">DSM 15970</strain>
    </source>
</reference>
<protein>
    <submittedName>
        <fullName evidence="2">HDIG domain-containing protein</fullName>
    </submittedName>
</protein>
<evidence type="ECO:0000259" key="1">
    <source>
        <dbReference type="PROSITE" id="PS51832"/>
    </source>
</evidence>